<feature type="region of interest" description="Disordered" evidence="3">
    <location>
        <begin position="221"/>
        <end position="242"/>
    </location>
</feature>
<evidence type="ECO:0000256" key="2">
    <source>
        <dbReference type="ARBA" id="ARBA00022857"/>
    </source>
</evidence>
<evidence type="ECO:0000256" key="1">
    <source>
        <dbReference type="ARBA" id="ARBA00006484"/>
    </source>
</evidence>
<dbReference type="AlphaFoldDB" id="A0A0L0HAA7"/>
<proteinExistence type="inferred from homology"/>
<dbReference type="RefSeq" id="XP_016605991.1">
    <property type="nucleotide sequence ID" value="XM_016755129.1"/>
</dbReference>
<sequence>MSSMKRILITGAANGIGRHMASHFLSGGYYVTLADSDSQSLQTLRAILTQQASIPPETLESHALFQYCDVANEASVSDLVGKSIEKFKGIDALINNAGISSPWIGQDPNIPFDAVPAEHFTRFLNVNLVGAYLLCHYTAKHLRASRGCIVNIASTRALMSEPNNEGYAASKAGLLGLTRSLAVSLGKDGVRVNAVSPGWIDTRDLQTEEVTGVLRAHGNLKDIPAPPELSEKDHKQHPVGRVGTSEDVAKMVRFLVEDSEGFITGQNFVLDGGMTIKMIYEED</sequence>
<dbReference type="Proteomes" id="UP000053201">
    <property type="component" value="Unassembled WGS sequence"/>
</dbReference>
<keyword evidence="2" id="KW-0521">NADP</keyword>
<dbReference type="EMBL" id="KQ257462">
    <property type="protein sequence ID" value="KNC97951.1"/>
    <property type="molecule type" value="Genomic_DNA"/>
</dbReference>
<dbReference type="PRINTS" id="PR00081">
    <property type="entry name" value="GDHRDH"/>
</dbReference>
<dbReference type="Pfam" id="PF13561">
    <property type="entry name" value="adh_short_C2"/>
    <property type="match status" value="1"/>
</dbReference>
<dbReference type="GO" id="GO:0016616">
    <property type="term" value="F:oxidoreductase activity, acting on the CH-OH group of donors, NAD or NADP as acceptor"/>
    <property type="evidence" value="ECO:0007669"/>
    <property type="project" value="TreeGrafter"/>
</dbReference>
<protein>
    <submittedName>
        <fullName evidence="4">Uncharacterized protein</fullName>
    </submittedName>
</protein>
<dbReference type="InterPro" id="IPR020904">
    <property type="entry name" value="Sc_DH/Rdtase_CS"/>
</dbReference>
<evidence type="ECO:0000313" key="5">
    <source>
        <dbReference type="Proteomes" id="UP000053201"/>
    </source>
</evidence>
<dbReference type="STRING" id="645134.A0A0L0HAA7"/>
<keyword evidence="5" id="KW-1185">Reference proteome</keyword>
<dbReference type="VEuPathDB" id="FungiDB:SPPG_06939"/>
<comment type="similarity">
    <text evidence="1">Belongs to the short-chain dehydrogenases/reductases (SDR) family.</text>
</comment>
<dbReference type="InterPro" id="IPR036291">
    <property type="entry name" value="NAD(P)-bd_dom_sf"/>
</dbReference>
<evidence type="ECO:0000256" key="3">
    <source>
        <dbReference type="SAM" id="MobiDB-lite"/>
    </source>
</evidence>
<dbReference type="PROSITE" id="PS00061">
    <property type="entry name" value="ADH_SHORT"/>
    <property type="match status" value="1"/>
</dbReference>
<organism evidence="4 5">
    <name type="scientific">Spizellomyces punctatus (strain DAOM BR117)</name>
    <dbReference type="NCBI Taxonomy" id="645134"/>
    <lineage>
        <taxon>Eukaryota</taxon>
        <taxon>Fungi</taxon>
        <taxon>Fungi incertae sedis</taxon>
        <taxon>Chytridiomycota</taxon>
        <taxon>Chytridiomycota incertae sedis</taxon>
        <taxon>Chytridiomycetes</taxon>
        <taxon>Spizellomycetales</taxon>
        <taxon>Spizellomycetaceae</taxon>
        <taxon>Spizellomyces</taxon>
    </lineage>
</organism>
<dbReference type="SUPFAM" id="SSF51735">
    <property type="entry name" value="NAD(P)-binding Rossmann-fold domains"/>
    <property type="match status" value="1"/>
</dbReference>
<accession>A0A0L0HAA7</accession>
<dbReference type="InParanoid" id="A0A0L0HAA7"/>
<reference evidence="4 5" key="1">
    <citation type="submission" date="2009-08" db="EMBL/GenBank/DDBJ databases">
        <title>The Genome Sequence of Spizellomyces punctatus strain DAOM BR117.</title>
        <authorList>
            <consortium name="The Broad Institute Genome Sequencing Platform"/>
            <person name="Russ C."/>
            <person name="Cuomo C."/>
            <person name="Shea T."/>
            <person name="Young S.K."/>
            <person name="Zeng Q."/>
            <person name="Koehrsen M."/>
            <person name="Haas B."/>
            <person name="Borodovsky M."/>
            <person name="Guigo R."/>
            <person name="Alvarado L."/>
            <person name="Berlin A."/>
            <person name="Bochicchio J."/>
            <person name="Borenstein D."/>
            <person name="Chapman S."/>
            <person name="Chen Z."/>
            <person name="Engels R."/>
            <person name="Freedman E."/>
            <person name="Gellesch M."/>
            <person name="Goldberg J."/>
            <person name="Griggs A."/>
            <person name="Gujja S."/>
            <person name="Heiman D."/>
            <person name="Hepburn T."/>
            <person name="Howarth C."/>
            <person name="Jen D."/>
            <person name="Larson L."/>
            <person name="Lewis B."/>
            <person name="Mehta T."/>
            <person name="Park D."/>
            <person name="Pearson M."/>
            <person name="Roberts A."/>
            <person name="Saif S."/>
            <person name="Shenoy N."/>
            <person name="Sisk P."/>
            <person name="Stolte C."/>
            <person name="Sykes S."/>
            <person name="Thomson T."/>
            <person name="Walk T."/>
            <person name="White J."/>
            <person name="Yandava C."/>
            <person name="Burger G."/>
            <person name="Gray M.W."/>
            <person name="Holland P.W.H."/>
            <person name="King N."/>
            <person name="Lang F.B.F."/>
            <person name="Roger A.J."/>
            <person name="Ruiz-Trillo I."/>
            <person name="Lander E."/>
            <person name="Nusbaum C."/>
        </authorList>
    </citation>
    <scope>NUCLEOTIDE SEQUENCE [LARGE SCALE GENOMIC DNA]</scope>
    <source>
        <strain evidence="4 5">DAOM BR117</strain>
    </source>
</reference>
<dbReference type="GeneID" id="27690204"/>
<dbReference type="InterPro" id="IPR002347">
    <property type="entry name" value="SDR_fam"/>
</dbReference>
<dbReference type="PRINTS" id="PR00080">
    <property type="entry name" value="SDRFAMILY"/>
</dbReference>
<gene>
    <name evidence="4" type="ORF">SPPG_06939</name>
</gene>
<dbReference type="FunFam" id="3.40.50.720:FF:000084">
    <property type="entry name" value="Short-chain dehydrogenase reductase"/>
    <property type="match status" value="1"/>
</dbReference>
<dbReference type="PANTHER" id="PTHR42760">
    <property type="entry name" value="SHORT-CHAIN DEHYDROGENASES/REDUCTASES FAMILY MEMBER"/>
    <property type="match status" value="1"/>
</dbReference>
<dbReference type="OrthoDB" id="15140at2759"/>
<dbReference type="eggNOG" id="KOG0725">
    <property type="taxonomic scope" value="Eukaryota"/>
</dbReference>
<dbReference type="OMA" id="EPNNEPY"/>
<evidence type="ECO:0000313" key="4">
    <source>
        <dbReference type="EMBL" id="KNC97951.1"/>
    </source>
</evidence>
<name>A0A0L0HAA7_SPIPD</name>
<dbReference type="Gene3D" id="3.40.50.720">
    <property type="entry name" value="NAD(P)-binding Rossmann-like Domain"/>
    <property type="match status" value="1"/>
</dbReference>